<keyword evidence="1" id="KW-0472">Membrane</keyword>
<organism evidence="2 3">
    <name type="scientific">Hesseltinella vesiculosa</name>
    <dbReference type="NCBI Taxonomy" id="101127"/>
    <lineage>
        <taxon>Eukaryota</taxon>
        <taxon>Fungi</taxon>
        <taxon>Fungi incertae sedis</taxon>
        <taxon>Mucoromycota</taxon>
        <taxon>Mucoromycotina</taxon>
        <taxon>Mucoromycetes</taxon>
        <taxon>Mucorales</taxon>
        <taxon>Cunninghamellaceae</taxon>
        <taxon>Hesseltinella</taxon>
    </lineage>
</organism>
<reference evidence="2 3" key="1">
    <citation type="submission" date="2016-07" db="EMBL/GenBank/DDBJ databases">
        <title>Pervasive Adenine N6-methylation of Active Genes in Fungi.</title>
        <authorList>
            <consortium name="DOE Joint Genome Institute"/>
            <person name="Mondo S.J."/>
            <person name="Dannebaum R.O."/>
            <person name="Kuo R.C."/>
            <person name="Labutti K."/>
            <person name="Haridas S."/>
            <person name="Kuo A."/>
            <person name="Salamov A."/>
            <person name="Ahrendt S.R."/>
            <person name="Lipzen A."/>
            <person name="Sullivan W."/>
            <person name="Andreopoulos W.B."/>
            <person name="Clum A."/>
            <person name="Lindquist E."/>
            <person name="Daum C."/>
            <person name="Ramamoorthy G.K."/>
            <person name="Gryganskyi A."/>
            <person name="Culley D."/>
            <person name="Magnuson J.K."/>
            <person name="James T.Y."/>
            <person name="O'Malley M.A."/>
            <person name="Stajich J.E."/>
            <person name="Spatafora J.W."/>
            <person name="Visel A."/>
            <person name="Grigoriev I.V."/>
        </authorList>
    </citation>
    <scope>NUCLEOTIDE SEQUENCE [LARGE SCALE GENOMIC DNA]</scope>
    <source>
        <strain evidence="2 3">NRRL 3301</strain>
    </source>
</reference>
<dbReference type="AlphaFoldDB" id="A0A1X2G7Z9"/>
<comment type="caution">
    <text evidence="2">The sequence shown here is derived from an EMBL/GenBank/DDBJ whole genome shotgun (WGS) entry which is preliminary data.</text>
</comment>
<evidence type="ECO:0000313" key="2">
    <source>
        <dbReference type="EMBL" id="ORX47431.1"/>
    </source>
</evidence>
<sequence length="67" mass="7394">MVSQAAIATMPGMLTILCVYSSVRLIAIYLGSVGDDAEYQREPQYIEDCRRGARFLKNVLQQLGAVV</sequence>
<evidence type="ECO:0000313" key="3">
    <source>
        <dbReference type="Proteomes" id="UP000242146"/>
    </source>
</evidence>
<keyword evidence="1" id="KW-0812">Transmembrane</keyword>
<gene>
    <name evidence="2" type="ORF">DM01DRAFT_1139432</name>
</gene>
<accession>A0A1X2G7Z9</accession>
<keyword evidence="1" id="KW-1133">Transmembrane helix</keyword>
<evidence type="ECO:0000256" key="1">
    <source>
        <dbReference type="SAM" id="Phobius"/>
    </source>
</evidence>
<proteinExistence type="predicted"/>
<feature type="transmembrane region" description="Helical" evidence="1">
    <location>
        <begin position="12"/>
        <end position="31"/>
    </location>
</feature>
<keyword evidence="3" id="KW-1185">Reference proteome</keyword>
<dbReference type="EMBL" id="MCGT01000033">
    <property type="protein sequence ID" value="ORX47431.1"/>
    <property type="molecule type" value="Genomic_DNA"/>
</dbReference>
<name>A0A1X2G7Z9_9FUNG</name>
<dbReference type="Proteomes" id="UP000242146">
    <property type="component" value="Unassembled WGS sequence"/>
</dbReference>
<protein>
    <submittedName>
        <fullName evidence="2">Uncharacterized protein</fullName>
    </submittedName>
</protein>